<protein>
    <submittedName>
        <fullName evidence="2">Uncharacterized protein</fullName>
    </submittedName>
</protein>
<keyword evidence="1" id="KW-1133">Transmembrane helix</keyword>
<evidence type="ECO:0000256" key="1">
    <source>
        <dbReference type="SAM" id="Phobius"/>
    </source>
</evidence>
<gene>
    <name evidence="2" type="ORF">SZN_21291</name>
</gene>
<evidence type="ECO:0000313" key="3">
    <source>
        <dbReference type="Proteomes" id="UP000004217"/>
    </source>
</evidence>
<keyword evidence="3" id="KW-1185">Reference proteome</keyword>
<feature type="transmembrane region" description="Helical" evidence="1">
    <location>
        <begin position="55"/>
        <end position="72"/>
    </location>
</feature>
<comment type="caution">
    <text evidence="2">The sequence shown here is derived from an EMBL/GenBank/DDBJ whole genome shotgun (WGS) entry which is preliminary data.</text>
</comment>
<dbReference type="Proteomes" id="UP000004217">
    <property type="component" value="Unassembled WGS sequence"/>
</dbReference>
<reference evidence="2 3" key="1">
    <citation type="submission" date="2011-08" db="EMBL/GenBank/DDBJ databases">
        <authorList>
            <person name="Lin Y."/>
            <person name="Hao X."/>
            <person name="Johnstone L."/>
            <person name="Miller S.J."/>
            <person name="Wei G."/>
            <person name="Rensing C."/>
        </authorList>
    </citation>
    <scope>NUCLEOTIDE SEQUENCE [LARGE SCALE GENOMIC DNA]</scope>
    <source>
        <strain evidence="2 3">K42</strain>
    </source>
</reference>
<keyword evidence="1" id="KW-0812">Transmembrane</keyword>
<keyword evidence="1" id="KW-0472">Membrane</keyword>
<accession>G2GFH4</accession>
<organism evidence="2 3">
    <name type="scientific">Streptomyces zinciresistens K42</name>
    <dbReference type="NCBI Taxonomy" id="700597"/>
    <lineage>
        <taxon>Bacteria</taxon>
        <taxon>Bacillati</taxon>
        <taxon>Actinomycetota</taxon>
        <taxon>Actinomycetes</taxon>
        <taxon>Kitasatosporales</taxon>
        <taxon>Streptomycetaceae</taxon>
        <taxon>Streptomyces</taxon>
    </lineage>
</organism>
<name>G2GFH4_9ACTN</name>
<dbReference type="EMBL" id="AGBF01000080">
    <property type="protein sequence ID" value="EGX57726.1"/>
    <property type="molecule type" value="Genomic_DNA"/>
</dbReference>
<evidence type="ECO:0000313" key="2">
    <source>
        <dbReference type="EMBL" id="EGX57726.1"/>
    </source>
</evidence>
<dbReference type="PATRIC" id="fig|700597.3.peg.4182"/>
<dbReference type="AlphaFoldDB" id="G2GFH4"/>
<feature type="transmembrane region" description="Helical" evidence="1">
    <location>
        <begin position="21"/>
        <end position="43"/>
    </location>
</feature>
<proteinExistence type="predicted"/>
<sequence length="73" mass="7785">MSQQPQRLRGLGSTRSARDSILLYTLLPLGLLLVAIGILGATTGLTVVPFDPHHIGTQVVGLVVAFAGVRHWK</sequence>